<dbReference type="Proteomes" id="UP000480854">
    <property type="component" value="Unassembled WGS sequence"/>
</dbReference>
<dbReference type="FunFam" id="1.20.120.1760:FF:000033">
    <property type="entry name" value="CDP-alcohol phosphatidyltransferase"/>
    <property type="match status" value="1"/>
</dbReference>
<evidence type="ECO:0000313" key="18">
    <source>
        <dbReference type="Proteomes" id="UP000480854"/>
    </source>
</evidence>
<feature type="transmembrane region" description="Helical" evidence="16">
    <location>
        <begin position="12"/>
        <end position="35"/>
    </location>
</feature>
<dbReference type="EMBL" id="QOKW01000004">
    <property type="protein sequence ID" value="KAA0682291.1"/>
    <property type="molecule type" value="Genomic_DNA"/>
</dbReference>
<evidence type="ECO:0000256" key="16">
    <source>
        <dbReference type="SAM" id="Phobius"/>
    </source>
</evidence>
<evidence type="ECO:0000256" key="4">
    <source>
        <dbReference type="ARBA" id="ARBA00013170"/>
    </source>
</evidence>
<reference evidence="17 18" key="1">
    <citation type="submission" date="2018-07" db="EMBL/GenBank/DDBJ databases">
        <title>Genome sequence of Azospirillum sp. ATCC 49961.</title>
        <authorList>
            <person name="Sant'Anna F.H."/>
            <person name="Baldani J.I."/>
            <person name="Zilli J.E."/>
            <person name="Reis V.M."/>
            <person name="Hartmann A."/>
            <person name="Cruz L."/>
            <person name="de Souza E.M."/>
            <person name="de Oliveira Pedrosa F."/>
            <person name="Passaglia L.M.P."/>
        </authorList>
    </citation>
    <scope>NUCLEOTIDE SEQUENCE [LARGE SCALE GENOMIC DNA]</scope>
    <source>
        <strain evidence="17 18">ATCC 49961</strain>
    </source>
</reference>
<comment type="catalytic activity">
    <reaction evidence="14">
        <text>a CDP-1,2-diacyl-sn-glycerol + sn-glycerol 3-phosphate = a 1,2-diacyl-sn-glycero-3-phospho-(1'-sn-glycero-3'-phosphate) + CMP + H(+)</text>
        <dbReference type="Rhea" id="RHEA:12593"/>
        <dbReference type="ChEBI" id="CHEBI:15378"/>
        <dbReference type="ChEBI" id="CHEBI:57597"/>
        <dbReference type="ChEBI" id="CHEBI:58332"/>
        <dbReference type="ChEBI" id="CHEBI:60110"/>
        <dbReference type="ChEBI" id="CHEBI:60377"/>
        <dbReference type="EC" id="2.7.8.5"/>
    </reaction>
</comment>
<dbReference type="RefSeq" id="WP_149468192.1">
    <property type="nucleotide sequence ID" value="NZ_QOKW01000004.1"/>
</dbReference>
<sequence length="186" mass="19766">MSIPNIITFGRILVVPVAVYFILAGELGVAFWLFVGAGVSDAVDGAVARMFRARTVLGAYLDPIADKALLVSVYVSLGHIGALPLWLVILVVFRDLMIVGGVMLLYTLKESLAMQPLYISKINTAVQLALAAAVLAPAGLGLPDFHLFGMELVPLLIWVCAATTVLSGLAYVYRGGLLFNRHGGVP</sequence>
<dbReference type="InterPro" id="IPR050324">
    <property type="entry name" value="CDP-alcohol_PTase-I"/>
</dbReference>
<dbReference type="GO" id="GO:0043337">
    <property type="term" value="F:cardiolipin synthase (CMP-forming)"/>
    <property type="evidence" value="ECO:0007669"/>
    <property type="project" value="TreeGrafter"/>
</dbReference>
<keyword evidence="11 16" id="KW-0472">Membrane</keyword>
<evidence type="ECO:0000256" key="3">
    <source>
        <dbReference type="ARBA" id="ARBA00010441"/>
    </source>
</evidence>
<keyword evidence="9 16" id="KW-1133">Transmembrane helix</keyword>
<comment type="subcellular location">
    <subcellularLocation>
        <location evidence="1">Membrane</location>
        <topology evidence="1">Multi-pass membrane protein</topology>
    </subcellularLocation>
</comment>
<dbReference type="GO" id="GO:0008444">
    <property type="term" value="F:CDP-diacylglycerol-glycerol-3-phosphate 3-phosphatidyltransferase activity"/>
    <property type="evidence" value="ECO:0007669"/>
    <property type="project" value="UniProtKB-EC"/>
</dbReference>
<organism evidence="17 18">
    <name type="scientific">Roseomonas genomospecies 6</name>
    <dbReference type="NCBI Taxonomy" id="214106"/>
    <lineage>
        <taxon>Bacteria</taxon>
        <taxon>Pseudomonadati</taxon>
        <taxon>Pseudomonadota</taxon>
        <taxon>Alphaproteobacteria</taxon>
        <taxon>Acetobacterales</taxon>
        <taxon>Roseomonadaceae</taxon>
        <taxon>Roseomonas</taxon>
    </lineage>
</organism>
<evidence type="ECO:0000256" key="12">
    <source>
        <dbReference type="ARBA" id="ARBA00023209"/>
    </source>
</evidence>
<keyword evidence="6" id="KW-0444">Lipid biosynthesis</keyword>
<keyword evidence="8 16" id="KW-0812">Transmembrane</keyword>
<evidence type="ECO:0000256" key="5">
    <source>
        <dbReference type="ARBA" id="ARBA00014944"/>
    </source>
</evidence>
<dbReference type="InterPro" id="IPR004570">
    <property type="entry name" value="Phosphatidylglycerol_P_synth"/>
</dbReference>
<keyword evidence="10" id="KW-0443">Lipid metabolism</keyword>
<evidence type="ECO:0000256" key="9">
    <source>
        <dbReference type="ARBA" id="ARBA00022989"/>
    </source>
</evidence>
<comment type="caution">
    <text evidence="17">The sequence shown here is derived from an EMBL/GenBank/DDBJ whole genome shotgun (WGS) entry which is preliminary data.</text>
</comment>
<dbReference type="Gene3D" id="1.20.120.1760">
    <property type="match status" value="1"/>
</dbReference>
<evidence type="ECO:0000313" key="17">
    <source>
        <dbReference type="EMBL" id="KAA0682291.1"/>
    </source>
</evidence>
<name>A0A9W7NLM1_9PROT</name>
<dbReference type="PANTHER" id="PTHR14269">
    <property type="entry name" value="CDP-DIACYLGLYCEROL--GLYCEROL-3-PHOSPHATE 3-PHOSPHATIDYLTRANSFERASE-RELATED"/>
    <property type="match status" value="1"/>
</dbReference>
<feature type="transmembrane region" description="Helical" evidence="16">
    <location>
        <begin position="152"/>
        <end position="173"/>
    </location>
</feature>
<keyword evidence="7 15" id="KW-0808">Transferase</keyword>
<evidence type="ECO:0000256" key="8">
    <source>
        <dbReference type="ARBA" id="ARBA00022692"/>
    </source>
</evidence>
<dbReference type="OrthoDB" id="9796672at2"/>
<feature type="transmembrane region" description="Helical" evidence="16">
    <location>
        <begin position="83"/>
        <end position="106"/>
    </location>
</feature>
<dbReference type="GO" id="GO:0032049">
    <property type="term" value="P:cardiolipin biosynthetic process"/>
    <property type="evidence" value="ECO:0007669"/>
    <property type="project" value="TreeGrafter"/>
</dbReference>
<keyword evidence="12" id="KW-0594">Phospholipid biosynthesis</keyword>
<evidence type="ECO:0000256" key="2">
    <source>
        <dbReference type="ARBA" id="ARBA00005042"/>
    </source>
</evidence>
<keyword evidence="18" id="KW-1185">Reference proteome</keyword>
<evidence type="ECO:0000256" key="15">
    <source>
        <dbReference type="RuleBase" id="RU003750"/>
    </source>
</evidence>
<evidence type="ECO:0000256" key="13">
    <source>
        <dbReference type="ARBA" id="ARBA00023264"/>
    </source>
</evidence>
<dbReference type="InterPro" id="IPR048254">
    <property type="entry name" value="CDP_ALCOHOL_P_TRANSF_CS"/>
</dbReference>
<evidence type="ECO:0000256" key="6">
    <source>
        <dbReference type="ARBA" id="ARBA00022516"/>
    </source>
</evidence>
<evidence type="ECO:0000256" key="1">
    <source>
        <dbReference type="ARBA" id="ARBA00004141"/>
    </source>
</evidence>
<protein>
    <recommendedName>
        <fullName evidence="5">CDP-diacylglycerol--glycerol-3-phosphate 3-phosphatidyltransferase</fullName>
        <ecNumber evidence="4">2.7.8.5</ecNumber>
    </recommendedName>
</protein>
<dbReference type="InterPro" id="IPR043130">
    <property type="entry name" value="CDP-OH_PTrfase_TM_dom"/>
</dbReference>
<dbReference type="PROSITE" id="PS00379">
    <property type="entry name" value="CDP_ALCOHOL_P_TRANSF"/>
    <property type="match status" value="1"/>
</dbReference>
<dbReference type="PANTHER" id="PTHR14269:SF60">
    <property type="entry name" value="CARDIOLIPIN SYNTHASE (CMP-FORMING)"/>
    <property type="match status" value="1"/>
</dbReference>
<evidence type="ECO:0000256" key="7">
    <source>
        <dbReference type="ARBA" id="ARBA00022679"/>
    </source>
</evidence>
<keyword evidence="13" id="KW-1208">Phospholipid metabolism</keyword>
<dbReference type="Pfam" id="PF01066">
    <property type="entry name" value="CDP-OH_P_transf"/>
    <property type="match status" value="1"/>
</dbReference>
<dbReference type="AlphaFoldDB" id="A0A9W7NLM1"/>
<evidence type="ECO:0000256" key="10">
    <source>
        <dbReference type="ARBA" id="ARBA00023098"/>
    </source>
</evidence>
<feature type="transmembrane region" description="Helical" evidence="16">
    <location>
        <begin position="118"/>
        <end position="140"/>
    </location>
</feature>
<gene>
    <name evidence="17" type="ORF">DS843_07055</name>
</gene>
<accession>A0A9W7NLM1</accession>
<dbReference type="InterPro" id="IPR000462">
    <property type="entry name" value="CDP-OH_P_trans"/>
</dbReference>
<comment type="similarity">
    <text evidence="3 15">Belongs to the CDP-alcohol phosphatidyltransferase class-I family.</text>
</comment>
<dbReference type="GO" id="GO:0016020">
    <property type="term" value="C:membrane"/>
    <property type="evidence" value="ECO:0007669"/>
    <property type="project" value="UniProtKB-SubCell"/>
</dbReference>
<dbReference type="EC" id="2.7.8.5" evidence="4"/>
<comment type="pathway">
    <text evidence="2">Phospholipid metabolism; phosphatidylglycerol biosynthesis; phosphatidylglycerol from CDP-diacylglycerol: step 1/2.</text>
</comment>
<dbReference type="PIRSF" id="PIRSF000847">
    <property type="entry name" value="Phos_ph_gly_syn"/>
    <property type="match status" value="1"/>
</dbReference>
<evidence type="ECO:0000256" key="14">
    <source>
        <dbReference type="ARBA" id="ARBA00048586"/>
    </source>
</evidence>
<evidence type="ECO:0000256" key="11">
    <source>
        <dbReference type="ARBA" id="ARBA00023136"/>
    </source>
</evidence>
<proteinExistence type="inferred from homology"/>